<dbReference type="PANTHER" id="PTHR30383">
    <property type="entry name" value="THIOESTERASE 1/PROTEASE 1/LYSOPHOSPHOLIPASE L1"/>
    <property type="match status" value="1"/>
</dbReference>
<dbReference type="PANTHER" id="PTHR30383:SF5">
    <property type="entry name" value="SGNH HYDROLASE-TYPE ESTERASE DOMAIN-CONTAINING PROTEIN"/>
    <property type="match status" value="1"/>
</dbReference>
<name>A0A2T7BDA0_9BACT</name>
<dbReference type="InterPro" id="IPR051532">
    <property type="entry name" value="Ester_Hydrolysis_Enzymes"/>
</dbReference>
<feature type="domain" description="SGNH hydrolase-type esterase" evidence="2">
    <location>
        <begin position="32"/>
        <end position="235"/>
    </location>
</feature>
<keyword evidence="1" id="KW-0732">Signal</keyword>
<dbReference type="AlphaFoldDB" id="A0A2T7BDA0"/>
<reference evidence="3 4" key="1">
    <citation type="submission" date="2018-04" db="EMBL/GenBank/DDBJ databases">
        <title>Chitinophaga fuyangensis sp. nov., isolated from soil in a chemical factory.</title>
        <authorList>
            <person name="Chen K."/>
        </authorList>
    </citation>
    <scope>NUCLEOTIDE SEQUENCE [LARGE SCALE GENOMIC DNA]</scope>
    <source>
        <strain evidence="3 4">LY-1</strain>
    </source>
</reference>
<organism evidence="3 4">
    <name type="scientific">Chitinophaga parva</name>
    <dbReference type="NCBI Taxonomy" id="2169414"/>
    <lineage>
        <taxon>Bacteria</taxon>
        <taxon>Pseudomonadati</taxon>
        <taxon>Bacteroidota</taxon>
        <taxon>Chitinophagia</taxon>
        <taxon>Chitinophagales</taxon>
        <taxon>Chitinophagaceae</taxon>
        <taxon>Chitinophaga</taxon>
    </lineage>
</organism>
<dbReference type="SUPFAM" id="SSF52266">
    <property type="entry name" value="SGNH hydrolase"/>
    <property type="match status" value="1"/>
</dbReference>
<dbReference type="InterPro" id="IPR036514">
    <property type="entry name" value="SGNH_hydro_sf"/>
</dbReference>
<feature type="signal peptide" evidence="1">
    <location>
        <begin position="1"/>
        <end position="22"/>
    </location>
</feature>
<evidence type="ECO:0000313" key="4">
    <source>
        <dbReference type="Proteomes" id="UP000244450"/>
    </source>
</evidence>
<gene>
    <name evidence="3" type="ORF">DCC81_21565</name>
</gene>
<dbReference type="Gene3D" id="3.40.50.1110">
    <property type="entry name" value="SGNH hydrolase"/>
    <property type="match status" value="1"/>
</dbReference>
<dbReference type="GO" id="GO:0004622">
    <property type="term" value="F:phosphatidylcholine lysophospholipase activity"/>
    <property type="evidence" value="ECO:0007669"/>
    <property type="project" value="TreeGrafter"/>
</dbReference>
<dbReference type="EMBL" id="QCYK01000003">
    <property type="protein sequence ID" value="PUZ23000.1"/>
    <property type="molecule type" value="Genomic_DNA"/>
</dbReference>
<dbReference type="Pfam" id="PF13472">
    <property type="entry name" value="Lipase_GDSL_2"/>
    <property type="match status" value="1"/>
</dbReference>
<evidence type="ECO:0000313" key="3">
    <source>
        <dbReference type="EMBL" id="PUZ23000.1"/>
    </source>
</evidence>
<dbReference type="RefSeq" id="WP_108688744.1">
    <property type="nucleotide sequence ID" value="NZ_QCYK01000003.1"/>
</dbReference>
<accession>A0A2T7BDA0</accession>
<dbReference type="Proteomes" id="UP000244450">
    <property type="component" value="Unassembled WGS sequence"/>
</dbReference>
<keyword evidence="4" id="KW-1185">Reference proteome</keyword>
<dbReference type="InterPro" id="IPR013830">
    <property type="entry name" value="SGNH_hydro"/>
</dbReference>
<protein>
    <submittedName>
        <fullName evidence="3">Lipolytic protein G-D-S-L family</fullName>
    </submittedName>
</protein>
<dbReference type="OrthoDB" id="9796689at2"/>
<sequence length="266" mass="29474">MNLLKTAALLVIATGASFTAGAQKAPAYNIVFIGNSITYGATLPTPALQCPPFHVVKLLREKGCTIRYANCGHSGSTTVDFLPSMQKLFPKVLQAADTLYNKTTGLVFSITLGTNDSAIEGPTGAPVSPAQYRENLQQIIDSLHRRYPGSIFVLHRPTWYSPNTYNGARYLAEGLQRLQSYTPELDSLVRTHSRYIFKGDRNAYAFFEQHATRYLTPEQGHAGVFYLHPNPEGAEKLAKFWADNLQAVMAVWYRNSARRSPGRLAD</sequence>
<evidence type="ECO:0000256" key="1">
    <source>
        <dbReference type="SAM" id="SignalP"/>
    </source>
</evidence>
<proteinExistence type="predicted"/>
<evidence type="ECO:0000259" key="2">
    <source>
        <dbReference type="Pfam" id="PF13472"/>
    </source>
</evidence>
<comment type="caution">
    <text evidence="3">The sequence shown here is derived from an EMBL/GenBank/DDBJ whole genome shotgun (WGS) entry which is preliminary data.</text>
</comment>
<feature type="chain" id="PRO_5015500870" evidence="1">
    <location>
        <begin position="23"/>
        <end position="266"/>
    </location>
</feature>